<reference evidence="1 2" key="1">
    <citation type="journal article" date="2015" name="Genome Announc.">
        <title>Expanding the biotechnology potential of lactobacilli through comparative genomics of 213 strains and associated genera.</title>
        <authorList>
            <person name="Sun Z."/>
            <person name="Harris H.M."/>
            <person name="McCann A."/>
            <person name="Guo C."/>
            <person name="Argimon S."/>
            <person name="Zhang W."/>
            <person name="Yang X."/>
            <person name="Jeffery I.B."/>
            <person name="Cooney J.C."/>
            <person name="Kagawa T.F."/>
            <person name="Liu W."/>
            <person name="Song Y."/>
            <person name="Salvetti E."/>
            <person name="Wrobel A."/>
            <person name="Rasinkangas P."/>
            <person name="Parkhill J."/>
            <person name="Rea M.C."/>
            <person name="O'Sullivan O."/>
            <person name="Ritari J."/>
            <person name="Douillard F.P."/>
            <person name="Paul Ross R."/>
            <person name="Yang R."/>
            <person name="Briner A.E."/>
            <person name="Felis G.E."/>
            <person name="de Vos W.M."/>
            <person name="Barrangou R."/>
            <person name="Klaenhammer T.R."/>
            <person name="Caufield P.W."/>
            <person name="Cui Y."/>
            <person name="Zhang H."/>
            <person name="O'Toole P.W."/>
        </authorList>
    </citation>
    <scope>NUCLEOTIDE SEQUENCE [LARGE SCALE GENOMIC DNA]</scope>
    <source>
        <strain evidence="1 2">DSM 20444</strain>
    </source>
</reference>
<proteinExistence type="predicted"/>
<dbReference type="RefSeq" id="WP_155820745.1">
    <property type="nucleotide sequence ID" value="NZ_AYYH01000006.1"/>
</dbReference>
<gene>
    <name evidence="1" type="ORF">FD00_GL002034</name>
</gene>
<dbReference type="PATRIC" id="fig|1046596.6.peg.2135"/>
<dbReference type="Proteomes" id="UP000050898">
    <property type="component" value="Unassembled WGS sequence"/>
</dbReference>
<keyword evidence="2" id="KW-1185">Reference proteome</keyword>
<comment type="caution">
    <text evidence="1">The sequence shown here is derived from an EMBL/GenBank/DDBJ whole genome shotgun (WGS) entry which is preliminary data.</text>
</comment>
<name>A0A0R2E3B1_9LACO</name>
<accession>A0A0R2E3B1</accession>
<organism evidence="1 2">
    <name type="scientific">Liquorilactobacillus mali KCTC 3596 = DSM 20444</name>
    <dbReference type="NCBI Taxonomy" id="1046596"/>
    <lineage>
        <taxon>Bacteria</taxon>
        <taxon>Bacillati</taxon>
        <taxon>Bacillota</taxon>
        <taxon>Bacilli</taxon>
        <taxon>Lactobacillales</taxon>
        <taxon>Lactobacillaceae</taxon>
        <taxon>Liquorilactobacillus</taxon>
    </lineage>
</organism>
<protein>
    <submittedName>
        <fullName evidence="1">Uncharacterized protein</fullName>
    </submittedName>
</protein>
<sequence length="53" mass="6303">MNDQSLLVQKIFEGKVKGNWLTDENGKRHKIDANQVVSFKFYETKEDFDKRRA</sequence>
<evidence type="ECO:0000313" key="1">
    <source>
        <dbReference type="EMBL" id="KRN10792.1"/>
    </source>
</evidence>
<dbReference type="EMBL" id="AYYH01000006">
    <property type="protein sequence ID" value="KRN10792.1"/>
    <property type="molecule type" value="Genomic_DNA"/>
</dbReference>
<dbReference type="AlphaFoldDB" id="A0A0R2E3B1"/>
<evidence type="ECO:0000313" key="2">
    <source>
        <dbReference type="Proteomes" id="UP000050898"/>
    </source>
</evidence>